<reference evidence="1 2" key="1">
    <citation type="submission" date="2013-03" db="EMBL/GenBank/DDBJ databases">
        <title>The Genome Sequence of Capronia coronata CBS 617.96.</title>
        <authorList>
            <consortium name="The Broad Institute Genomics Platform"/>
            <person name="Cuomo C."/>
            <person name="de Hoog S."/>
            <person name="Gorbushina A."/>
            <person name="Walker B."/>
            <person name="Young S.K."/>
            <person name="Zeng Q."/>
            <person name="Gargeya S."/>
            <person name="Fitzgerald M."/>
            <person name="Haas B."/>
            <person name="Abouelleil A."/>
            <person name="Allen A.W."/>
            <person name="Alvarado L."/>
            <person name="Arachchi H.M."/>
            <person name="Berlin A.M."/>
            <person name="Chapman S.B."/>
            <person name="Gainer-Dewar J."/>
            <person name="Goldberg J."/>
            <person name="Griggs A."/>
            <person name="Gujja S."/>
            <person name="Hansen M."/>
            <person name="Howarth C."/>
            <person name="Imamovic A."/>
            <person name="Ireland A."/>
            <person name="Larimer J."/>
            <person name="McCowan C."/>
            <person name="Murphy C."/>
            <person name="Pearson M."/>
            <person name="Poon T.W."/>
            <person name="Priest M."/>
            <person name="Roberts A."/>
            <person name="Saif S."/>
            <person name="Shea T."/>
            <person name="Sisk P."/>
            <person name="Sykes S."/>
            <person name="Wortman J."/>
            <person name="Nusbaum C."/>
            <person name="Birren B."/>
        </authorList>
    </citation>
    <scope>NUCLEOTIDE SEQUENCE [LARGE SCALE GENOMIC DNA]</scope>
    <source>
        <strain evidence="1 2">CBS 617.96</strain>
    </source>
</reference>
<dbReference type="RefSeq" id="XP_007723272.1">
    <property type="nucleotide sequence ID" value="XM_007725082.1"/>
</dbReference>
<sequence>MSFTKTSLKHLAARVVISPPPVTLFESTAVLKRLQSFGPVTSFAKASPKVGSIARPNDTEEGEVHVVFSSPDTVQKACDASPFIVNANLDDLDPHVSDPYNVRNLQSRKKPKPTAMTCRVQPHEQDGLLPSGQNVLSGGFSPSNKTRLYQSLLDVKPPPNIIDGLGVLETDRSDVLSTSQFTETPPNLTTMFRSS</sequence>
<dbReference type="Proteomes" id="UP000019484">
    <property type="component" value="Unassembled WGS sequence"/>
</dbReference>
<dbReference type="EMBL" id="AMWN01000003">
    <property type="protein sequence ID" value="EXJ91078.1"/>
    <property type="molecule type" value="Genomic_DNA"/>
</dbReference>
<proteinExistence type="predicted"/>
<keyword evidence="2" id="KW-1185">Reference proteome</keyword>
<dbReference type="HOGENOM" id="CLU_1288769_0_0_1"/>
<organism evidence="1 2">
    <name type="scientific">Capronia coronata CBS 617.96</name>
    <dbReference type="NCBI Taxonomy" id="1182541"/>
    <lineage>
        <taxon>Eukaryota</taxon>
        <taxon>Fungi</taxon>
        <taxon>Dikarya</taxon>
        <taxon>Ascomycota</taxon>
        <taxon>Pezizomycotina</taxon>
        <taxon>Eurotiomycetes</taxon>
        <taxon>Chaetothyriomycetidae</taxon>
        <taxon>Chaetothyriales</taxon>
        <taxon>Herpotrichiellaceae</taxon>
        <taxon>Capronia</taxon>
    </lineage>
</organism>
<protein>
    <submittedName>
        <fullName evidence="1">Uncharacterized protein</fullName>
    </submittedName>
</protein>
<feature type="non-terminal residue" evidence="1">
    <location>
        <position position="195"/>
    </location>
</feature>
<accession>W9YEV5</accession>
<dbReference type="eggNOG" id="ENOG502R7YN">
    <property type="taxonomic scope" value="Eukaryota"/>
</dbReference>
<gene>
    <name evidence="1" type="ORF">A1O1_04185</name>
</gene>
<dbReference type="OrthoDB" id="4113557at2759"/>
<name>W9YEV5_9EURO</name>
<dbReference type="GeneID" id="19159071"/>
<evidence type="ECO:0000313" key="1">
    <source>
        <dbReference type="EMBL" id="EXJ91078.1"/>
    </source>
</evidence>
<comment type="caution">
    <text evidence="1">The sequence shown here is derived from an EMBL/GenBank/DDBJ whole genome shotgun (WGS) entry which is preliminary data.</text>
</comment>
<evidence type="ECO:0000313" key="2">
    <source>
        <dbReference type="Proteomes" id="UP000019484"/>
    </source>
</evidence>
<dbReference type="AlphaFoldDB" id="W9YEV5"/>